<evidence type="ECO:0000256" key="9">
    <source>
        <dbReference type="SAM" id="Phobius"/>
    </source>
</evidence>
<sequence>MRQNISHQLQIINDERAHVLLPAMILIGCMMLFGIIGNSLVIYIFLRKFKVTTQTTLFLALACFDLMSSSIAMPFEIFDLRYFFTFESSILCKFMRSWVAFPIMASNQVLLLIAIDRYLKVCRPLKKQIIPHLARKLILLSVALSIVFTVPAFLIYGTRSAWTHVPGLLGSDCSTSDDMKDSIFPVIYEGLLLVVFVCFVIILGVLYGLIWRVSQRKAFRSHVFRERGRLLSHTSSSDHGHQPPKTFKFQVSTCEDTHPGDLTTALSFSSGNLRNGLRTSKSTIIAFTVTTVFFLSFLPHLGLVLMKNIKKDFDYHLENAELVAFNIFLRSFFVNPVAHPVVYATMNARFRHECVCLIKRLTKCCFCVKDNRRKPEPKH</sequence>
<feature type="transmembrane region" description="Helical" evidence="9">
    <location>
        <begin position="98"/>
        <end position="116"/>
    </location>
</feature>
<accession>A0AAN8FZX3</accession>
<feature type="transmembrane region" description="Helical" evidence="9">
    <location>
        <begin position="20"/>
        <end position="45"/>
    </location>
</feature>
<evidence type="ECO:0000313" key="11">
    <source>
        <dbReference type="EMBL" id="KAK6167652.1"/>
    </source>
</evidence>
<dbReference type="SUPFAM" id="SSF81321">
    <property type="entry name" value="Family A G protein-coupled receptor-like"/>
    <property type="match status" value="1"/>
</dbReference>
<feature type="transmembrane region" description="Helical" evidence="9">
    <location>
        <begin position="57"/>
        <end position="78"/>
    </location>
</feature>
<dbReference type="AlphaFoldDB" id="A0AAN8FZX3"/>
<proteinExistence type="inferred from homology"/>
<comment type="similarity">
    <text evidence="8">Belongs to the G-protein coupled receptor 1 family.</text>
</comment>
<dbReference type="PROSITE" id="PS51257">
    <property type="entry name" value="PROKAR_LIPOPROTEIN"/>
    <property type="match status" value="1"/>
</dbReference>
<evidence type="ECO:0000256" key="3">
    <source>
        <dbReference type="ARBA" id="ARBA00022989"/>
    </source>
</evidence>
<keyword evidence="3 9" id="KW-1133">Transmembrane helix</keyword>
<name>A0AAN8FZX3_PATCE</name>
<keyword evidence="12" id="KW-1185">Reference proteome</keyword>
<comment type="caution">
    <text evidence="11">The sequence shown here is derived from an EMBL/GenBank/DDBJ whole genome shotgun (WGS) entry which is preliminary data.</text>
</comment>
<evidence type="ECO:0000256" key="7">
    <source>
        <dbReference type="ARBA" id="ARBA00023224"/>
    </source>
</evidence>
<keyword evidence="6 8" id="KW-0675">Receptor</keyword>
<evidence type="ECO:0000259" key="10">
    <source>
        <dbReference type="PROSITE" id="PS50262"/>
    </source>
</evidence>
<dbReference type="PANTHER" id="PTHR24243:SF224">
    <property type="entry name" value="G-PROTEIN COUPLED RECEPTOR 19-RELATED"/>
    <property type="match status" value="1"/>
</dbReference>
<keyword evidence="2 8" id="KW-0812">Transmembrane</keyword>
<keyword evidence="7 8" id="KW-0807">Transducer</keyword>
<dbReference type="InterPro" id="IPR000276">
    <property type="entry name" value="GPCR_Rhodpsn"/>
</dbReference>
<dbReference type="PRINTS" id="PR00237">
    <property type="entry name" value="GPCRRHODOPSN"/>
</dbReference>
<dbReference type="EMBL" id="JAZGQO010000018">
    <property type="protein sequence ID" value="KAK6167652.1"/>
    <property type="molecule type" value="Genomic_DNA"/>
</dbReference>
<comment type="subcellular location">
    <subcellularLocation>
        <location evidence="1">Membrane</location>
        <topology evidence="1">Multi-pass membrane protein</topology>
    </subcellularLocation>
</comment>
<feature type="transmembrane region" description="Helical" evidence="9">
    <location>
        <begin position="323"/>
        <end position="343"/>
    </location>
</feature>
<feature type="transmembrane region" description="Helical" evidence="9">
    <location>
        <begin position="284"/>
        <end position="303"/>
    </location>
</feature>
<keyword evidence="5 9" id="KW-0472">Membrane</keyword>
<dbReference type="CDD" id="cd00637">
    <property type="entry name" value="7tm_classA_rhodopsin-like"/>
    <property type="match status" value="1"/>
</dbReference>
<dbReference type="Pfam" id="PF00001">
    <property type="entry name" value="7tm_1"/>
    <property type="match status" value="1"/>
</dbReference>
<dbReference type="PROSITE" id="PS50262">
    <property type="entry name" value="G_PROTEIN_RECEP_F1_2"/>
    <property type="match status" value="1"/>
</dbReference>
<dbReference type="PROSITE" id="PS00237">
    <property type="entry name" value="G_PROTEIN_RECEP_F1_1"/>
    <property type="match status" value="1"/>
</dbReference>
<protein>
    <recommendedName>
        <fullName evidence="10">G-protein coupled receptors family 1 profile domain-containing protein</fullName>
    </recommendedName>
</protein>
<evidence type="ECO:0000256" key="8">
    <source>
        <dbReference type="RuleBase" id="RU000688"/>
    </source>
</evidence>
<reference evidence="11 12" key="1">
    <citation type="submission" date="2024-01" db="EMBL/GenBank/DDBJ databases">
        <title>The genome of the rayed Mediterranean limpet Patella caerulea (Linnaeus, 1758).</title>
        <authorList>
            <person name="Anh-Thu Weber A."/>
            <person name="Halstead-Nussloch G."/>
        </authorList>
    </citation>
    <scope>NUCLEOTIDE SEQUENCE [LARGE SCALE GENOMIC DNA]</scope>
    <source>
        <strain evidence="11">AATW-2023a</strain>
        <tissue evidence="11">Whole specimen</tissue>
    </source>
</reference>
<evidence type="ECO:0000256" key="6">
    <source>
        <dbReference type="ARBA" id="ARBA00023170"/>
    </source>
</evidence>
<dbReference type="PANTHER" id="PTHR24243">
    <property type="entry name" value="G-PROTEIN COUPLED RECEPTOR"/>
    <property type="match status" value="1"/>
</dbReference>
<keyword evidence="4 8" id="KW-0297">G-protein coupled receptor</keyword>
<dbReference type="Gene3D" id="1.20.1070.10">
    <property type="entry name" value="Rhodopsin 7-helix transmembrane proteins"/>
    <property type="match status" value="1"/>
</dbReference>
<feature type="transmembrane region" description="Helical" evidence="9">
    <location>
        <begin position="137"/>
        <end position="156"/>
    </location>
</feature>
<evidence type="ECO:0000313" key="12">
    <source>
        <dbReference type="Proteomes" id="UP001347796"/>
    </source>
</evidence>
<organism evidence="11 12">
    <name type="scientific">Patella caerulea</name>
    <name type="common">Rayed Mediterranean limpet</name>
    <dbReference type="NCBI Taxonomy" id="87958"/>
    <lineage>
        <taxon>Eukaryota</taxon>
        <taxon>Metazoa</taxon>
        <taxon>Spiralia</taxon>
        <taxon>Lophotrochozoa</taxon>
        <taxon>Mollusca</taxon>
        <taxon>Gastropoda</taxon>
        <taxon>Patellogastropoda</taxon>
        <taxon>Patelloidea</taxon>
        <taxon>Patellidae</taxon>
        <taxon>Patella</taxon>
    </lineage>
</organism>
<evidence type="ECO:0000256" key="2">
    <source>
        <dbReference type="ARBA" id="ARBA00022692"/>
    </source>
</evidence>
<gene>
    <name evidence="11" type="ORF">SNE40_021628</name>
</gene>
<evidence type="ECO:0000256" key="5">
    <source>
        <dbReference type="ARBA" id="ARBA00023136"/>
    </source>
</evidence>
<dbReference type="GO" id="GO:0004930">
    <property type="term" value="F:G protein-coupled receptor activity"/>
    <property type="evidence" value="ECO:0007669"/>
    <property type="project" value="UniProtKB-KW"/>
</dbReference>
<evidence type="ECO:0000256" key="1">
    <source>
        <dbReference type="ARBA" id="ARBA00004141"/>
    </source>
</evidence>
<dbReference type="GO" id="GO:0005886">
    <property type="term" value="C:plasma membrane"/>
    <property type="evidence" value="ECO:0007669"/>
    <property type="project" value="TreeGrafter"/>
</dbReference>
<dbReference type="InterPro" id="IPR017452">
    <property type="entry name" value="GPCR_Rhodpsn_7TM"/>
</dbReference>
<dbReference type="Proteomes" id="UP001347796">
    <property type="component" value="Unassembled WGS sequence"/>
</dbReference>
<feature type="domain" description="G-protein coupled receptors family 1 profile" evidence="10">
    <location>
        <begin position="37"/>
        <end position="343"/>
    </location>
</feature>
<evidence type="ECO:0000256" key="4">
    <source>
        <dbReference type="ARBA" id="ARBA00023040"/>
    </source>
</evidence>
<feature type="transmembrane region" description="Helical" evidence="9">
    <location>
        <begin position="186"/>
        <end position="210"/>
    </location>
</feature>